<keyword evidence="4 5" id="KW-0472">Membrane</keyword>
<protein>
    <recommendedName>
        <fullName evidence="5">Probable membrane transporter protein</fullName>
    </recommendedName>
</protein>
<dbReference type="PANTHER" id="PTHR43483">
    <property type="entry name" value="MEMBRANE TRANSPORTER PROTEIN HI_0806-RELATED"/>
    <property type="match status" value="1"/>
</dbReference>
<feature type="transmembrane region" description="Helical" evidence="5">
    <location>
        <begin position="85"/>
        <end position="103"/>
    </location>
</feature>
<keyword evidence="7" id="KW-1185">Reference proteome</keyword>
<evidence type="ECO:0000313" key="7">
    <source>
        <dbReference type="Proteomes" id="UP000269883"/>
    </source>
</evidence>
<evidence type="ECO:0000256" key="4">
    <source>
        <dbReference type="ARBA" id="ARBA00023136"/>
    </source>
</evidence>
<dbReference type="InterPro" id="IPR002781">
    <property type="entry name" value="TM_pro_TauE-like"/>
</dbReference>
<keyword evidence="2 5" id="KW-0812">Transmembrane</keyword>
<accession>A0A2Z6AZZ1</accession>
<dbReference type="KEGG" id="dfl:DFE_2111"/>
<dbReference type="PANTHER" id="PTHR43483:SF3">
    <property type="entry name" value="MEMBRANE TRANSPORTER PROTEIN HI_0806-RELATED"/>
    <property type="match status" value="1"/>
</dbReference>
<evidence type="ECO:0000256" key="3">
    <source>
        <dbReference type="ARBA" id="ARBA00022989"/>
    </source>
</evidence>
<keyword evidence="5" id="KW-1003">Cell membrane</keyword>
<comment type="similarity">
    <text evidence="5">Belongs to the 4-toluene sulfonate uptake permease (TSUP) (TC 2.A.102) family.</text>
</comment>
<dbReference type="EMBL" id="AP017378">
    <property type="protein sequence ID" value="BBD08837.1"/>
    <property type="molecule type" value="Genomic_DNA"/>
</dbReference>
<feature type="transmembrane region" description="Helical" evidence="5">
    <location>
        <begin position="110"/>
        <end position="127"/>
    </location>
</feature>
<comment type="subcellular location">
    <subcellularLocation>
        <location evidence="5">Cell membrane</location>
        <topology evidence="5">Multi-pass membrane protein</topology>
    </subcellularLocation>
    <subcellularLocation>
        <location evidence="1">Membrane</location>
        <topology evidence="1">Multi-pass membrane protein</topology>
    </subcellularLocation>
</comment>
<dbReference type="RefSeq" id="WP_126379271.1">
    <property type="nucleotide sequence ID" value="NZ_AP017378.1"/>
</dbReference>
<feature type="transmembrane region" description="Helical" evidence="5">
    <location>
        <begin position="213"/>
        <end position="236"/>
    </location>
</feature>
<dbReference type="OrthoDB" id="457670at2"/>
<feature type="transmembrane region" description="Helical" evidence="5">
    <location>
        <begin position="6"/>
        <end position="35"/>
    </location>
</feature>
<dbReference type="AlphaFoldDB" id="A0A2Z6AZZ1"/>
<organism evidence="6 7">
    <name type="scientific">Desulfovibrio ferrophilus</name>
    <dbReference type="NCBI Taxonomy" id="241368"/>
    <lineage>
        <taxon>Bacteria</taxon>
        <taxon>Pseudomonadati</taxon>
        <taxon>Thermodesulfobacteriota</taxon>
        <taxon>Desulfovibrionia</taxon>
        <taxon>Desulfovibrionales</taxon>
        <taxon>Desulfovibrionaceae</taxon>
        <taxon>Desulfovibrio</taxon>
    </lineage>
</organism>
<evidence type="ECO:0000256" key="2">
    <source>
        <dbReference type="ARBA" id="ARBA00022692"/>
    </source>
</evidence>
<proteinExistence type="inferred from homology"/>
<dbReference type="Proteomes" id="UP000269883">
    <property type="component" value="Chromosome"/>
</dbReference>
<evidence type="ECO:0000256" key="1">
    <source>
        <dbReference type="ARBA" id="ARBA00004141"/>
    </source>
</evidence>
<reference evidence="6 7" key="1">
    <citation type="journal article" date="2018" name="Sci. Adv.">
        <title>Multi-heme cytochromes provide a pathway for survival in energy-limited environments.</title>
        <authorList>
            <person name="Deng X."/>
            <person name="Dohmae N."/>
            <person name="Nealson K.H."/>
            <person name="Hashimoto K."/>
            <person name="Okamoto A."/>
        </authorList>
    </citation>
    <scope>NUCLEOTIDE SEQUENCE [LARGE SCALE GENOMIC DNA]</scope>
    <source>
        <strain evidence="6 7">IS5</strain>
    </source>
</reference>
<gene>
    <name evidence="6" type="ORF">DFE_2111</name>
</gene>
<feature type="transmembrane region" description="Helical" evidence="5">
    <location>
        <begin position="181"/>
        <end position="201"/>
    </location>
</feature>
<keyword evidence="3 5" id="KW-1133">Transmembrane helix</keyword>
<dbReference type="GO" id="GO:0005886">
    <property type="term" value="C:plasma membrane"/>
    <property type="evidence" value="ECO:0007669"/>
    <property type="project" value="UniProtKB-SubCell"/>
</dbReference>
<sequence length="265" mass="27614">MSSFLFLYIAAGALAGVLAGLFGIGGGLVIVPILVYCFGIQGVHPDILMQVALGTSLACILFTSVSSARSHNKRGAVDWSTVKRIVLGILIGTYLGSVLAAWLPSDFLKGFFVIFLYYVGAQMLLGKQPKASRDLPSALPMFGTGNFIGVVSSLVGIGGGTLSVPFLVWCNTPMHRAIGTASAIGFPIAVAGTLGFVINGLGVPNRPDMTLGFVYLPALVGIVGMGVLMAPVGVRLAHSLPVPKLKKAFAVLLFVVGTRMLMSLF</sequence>
<dbReference type="Pfam" id="PF01925">
    <property type="entry name" value="TauE"/>
    <property type="match status" value="1"/>
</dbReference>
<feature type="transmembrane region" description="Helical" evidence="5">
    <location>
        <begin position="147"/>
        <end position="169"/>
    </location>
</feature>
<evidence type="ECO:0000313" key="6">
    <source>
        <dbReference type="EMBL" id="BBD08837.1"/>
    </source>
</evidence>
<feature type="transmembrane region" description="Helical" evidence="5">
    <location>
        <begin position="47"/>
        <end position="65"/>
    </location>
</feature>
<evidence type="ECO:0000256" key="5">
    <source>
        <dbReference type="RuleBase" id="RU363041"/>
    </source>
</evidence>
<name>A0A2Z6AZZ1_9BACT</name>